<organism evidence="2 3">
    <name type="scientific">Anaerostipes rhamnosivorans</name>
    <dbReference type="NCBI Taxonomy" id="1229621"/>
    <lineage>
        <taxon>Bacteria</taxon>
        <taxon>Bacillati</taxon>
        <taxon>Bacillota</taxon>
        <taxon>Clostridia</taxon>
        <taxon>Lachnospirales</taxon>
        <taxon>Lachnospiraceae</taxon>
        <taxon>Anaerostipes</taxon>
    </lineage>
</organism>
<gene>
    <name evidence="2" type="ORF">AR1Y2_3260</name>
</gene>
<dbReference type="InterPro" id="IPR013486">
    <property type="entry name" value="SpoIID/LytB"/>
</dbReference>
<reference evidence="2 3" key="1">
    <citation type="submission" date="2019-05" db="EMBL/GenBank/DDBJ databases">
        <title>Complete genome sequencing of Anaerostipes rhamnosivorans.</title>
        <authorList>
            <person name="Bui T.P.N."/>
            <person name="de Vos W.M."/>
        </authorList>
    </citation>
    <scope>NUCLEOTIDE SEQUENCE [LARGE SCALE GENOMIC DNA]</scope>
    <source>
        <strain evidence="2 3">1y2</strain>
    </source>
</reference>
<dbReference type="OrthoDB" id="9794671at2"/>
<protein>
    <submittedName>
        <fullName evidence="2">Stage II sporulation protein D (SpoIID)</fullName>
    </submittedName>
</protein>
<dbReference type="RefSeq" id="WP_137329895.1">
    <property type="nucleotide sequence ID" value="NZ_CP040058.1"/>
</dbReference>
<name>A0A4P8IKZ8_9FIRM</name>
<keyword evidence="3" id="KW-1185">Reference proteome</keyword>
<sequence length="312" mass="35622">MRNKLSYLFFLLFLFCSVPYLLTVVLSGKEETKPVDFQTHSSGYTVTVNGKAMDLETYLLGVLPTQISMDNEKETLKAQAVILRTDIMRRMDGRKDVSQDSLPYRYEEDKNLEEKLGKQKYKITDQSRKQAVGETTGEVITCEGKYIQPYFHGISVGTTLSAKEWFGKDISYLQEKDSLKDVESPEYMTGIPVTYKQVVTQLEKEKKIKLTVEEAKKSIRIKEKTGNGYVKQVQIGKYVMSGEAWAKCFQLNSTNFYLEPYDGKLRMVALGKGLGLGMSQYGANELAKDQKSYKKILKYYYTGIQITKLSDQ</sequence>
<dbReference type="NCBIfam" id="TIGR02669">
    <property type="entry name" value="SpoIID_LytB"/>
    <property type="match status" value="1"/>
</dbReference>
<dbReference type="AlphaFoldDB" id="A0A4P8IKZ8"/>
<dbReference type="Proteomes" id="UP000298653">
    <property type="component" value="Chromosome"/>
</dbReference>
<feature type="domain" description="Sporulation stage II protein D amidase enhancer LytB N-terminal" evidence="1">
    <location>
        <begin position="51"/>
        <end position="141"/>
    </location>
</feature>
<dbReference type="KEGG" id="arf:AR1Y2_3260"/>
<accession>A0A4P8IKZ8</accession>
<evidence type="ECO:0000313" key="2">
    <source>
        <dbReference type="EMBL" id="QCP36714.1"/>
    </source>
</evidence>
<dbReference type="GO" id="GO:0030435">
    <property type="term" value="P:sporulation resulting in formation of a cellular spore"/>
    <property type="evidence" value="ECO:0007669"/>
    <property type="project" value="InterPro"/>
</dbReference>
<dbReference type="Pfam" id="PF08486">
    <property type="entry name" value="SpoIID"/>
    <property type="match status" value="1"/>
</dbReference>
<evidence type="ECO:0000313" key="3">
    <source>
        <dbReference type="Proteomes" id="UP000298653"/>
    </source>
</evidence>
<evidence type="ECO:0000259" key="1">
    <source>
        <dbReference type="Pfam" id="PF08486"/>
    </source>
</evidence>
<dbReference type="InterPro" id="IPR013693">
    <property type="entry name" value="SpoIID/LytB_N"/>
</dbReference>
<dbReference type="EMBL" id="CP040058">
    <property type="protein sequence ID" value="QCP36714.1"/>
    <property type="molecule type" value="Genomic_DNA"/>
</dbReference>
<proteinExistence type="predicted"/>